<dbReference type="EMBL" id="CP002059">
    <property type="protein sequence ID" value="ADI65141.1"/>
    <property type="molecule type" value="Genomic_DNA"/>
</dbReference>
<dbReference type="Proteomes" id="UP000001511">
    <property type="component" value="Chromosome"/>
</dbReference>
<gene>
    <name evidence="1" type="ordered locus">Aazo_3540</name>
</gene>
<dbReference type="KEGG" id="naz:Aazo_3540"/>
<protein>
    <submittedName>
        <fullName evidence="1">Uncharacterized protein</fullName>
    </submittedName>
</protein>
<accession>D7E3H2</accession>
<name>D7E3H2_NOSA0</name>
<evidence type="ECO:0000313" key="2">
    <source>
        <dbReference type="Proteomes" id="UP000001511"/>
    </source>
</evidence>
<reference evidence="1 2" key="1">
    <citation type="journal article" date="2010" name="PLoS ONE">
        <title>Genome erosion in a nitrogen-fixing vertically transmitted endosymbiotic multicellular cyanobacterium.</title>
        <authorList>
            <person name="Ran L."/>
            <person name="Larsson J."/>
            <person name="Vigil-Stenman T."/>
            <person name="Nylander J.A."/>
            <person name="Ininbergs K."/>
            <person name="Zheng W.W."/>
            <person name="Lapidus A."/>
            <person name="Lowry S."/>
            <person name="Haselkorn R."/>
            <person name="Bergman B."/>
        </authorList>
    </citation>
    <scope>NUCLEOTIDE SEQUENCE [LARGE SCALE GENOMIC DNA]</scope>
    <source>
        <strain evidence="1 2">0708</strain>
    </source>
</reference>
<dbReference type="HOGENOM" id="CLU_2899675_0_0_3"/>
<dbReference type="RefSeq" id="WP_013192155.1">
    <property type="nucleotide sequence ID" value="NC_014248.1"/>
</dbReference>
<keyword evidence="2" id="KW-1185">Reference proteome</keyword>
<organism evidence="1 2">
    <name type="scientific">Nostoc azollae (strain 0708)</name>
    <name type="common">Anabaena azollae (strain 0708)</name>
    <dbReference type="NCBI Taxonomy" id="551115"/>
    <lineage>
        <taxon>Bacteria</taxon>
        <taxon>Bacillati</taxon>
        <taxon>Cyanobacteriota</taxon>
        <taxon>Cyanophyceae</taxon>
        <taxon>Nostocales</taxon>
        <taxon>Nostocaceae</taxon>
        <taxon>Trichormus</taxon>
    </lineage>
</organism>
<sequence length="62" mass="6913">MTTLIFNAVLHENEQAKTDLGLANTKLSTEIRIQTTNNVVQYLDHNLSAPVLINRINADAFC</sequence>
<dbReference type="AlphaFoldDB" id="D7E3H2"/>
<proteinExistence type="predicted"/>
<evidence type="ECO:0000313" key="1">
    <source>
        <dbReference type="EMBL" id="ADI65141.1"/>
    </source>
</evidence>